<evidence type="ECO:0000313" key="2">
    <source>
        <dbReference type="Proteomes" id="UP000275012"/>
    </source>
</evidence>
<protein>
    <submittedName>
        <fullName evidence="1">Uncharacterized protein</fullName>
    </submittedName>
</protein>
<proteinExistence type="predicted"/>
<dbReference type="AlphaFoldDB" id="A0A3M2I228"/>
<sequence>MLKDYPGHIERLQDVLDSMLAKPSHGVDPFNRAIWKLEGRLETFISEARAELKAAEASGDPVAIERAKAKELLMGRASSKGRWIGDDDLWRYFQPNQGAFE</sequence>
<gene>
    <name evidence="1" type="ORF">EBB59_06570</name>
</gene>
<dbReference type="Proteomes" id="UP000275012">
    <property type="component" value="Unassembled WGS sequence"/>
</dbReference>
<evidence type="ECO:0000313" key="1">
    <source>
        <dbReference type="EMBL" id="RMH93232.1"/>
    </source>
</evidence>
<reference evidence="1 2" key="1">
    <citation type="submission" date="2018-10" db="EMBL/GenBank/DDBJ databases">
        <title>Proposal of Lysobacter pythonis sp. nov. isolated from royal pythons (Python regius).</title>
        <authorList>
            <person name="Hans-Juergen B."/>
            <person name="Huptas C."/>
            <person name="Sandra B."/>
            <person name="Igor L."/>
            <person name="Joachim S."/>
            <person name="Siegfried S."/>
            <person name="Mareike W."/>
            <person name="Peter K."/>
        </authorList>
    </citation>
    <scope>NUCLEOTIDE SEQUENCE [LARGE SCALE GENOMIC DNA]</scope>
    <source>
        <strain evidence="1 2">4284/11</strain>
    </source>
</reference>
<comment type="caution">
    <text evidence="1">The sequence shown here is derived from an EMBL/GenBank/DDBJ whole genome shotgun (WGS) entry which is preliminary data.</text>
</comment>
<name>A0A3M2I228_9GAMM</name>
<keyword evidence="2" id="KW-1185">Reference proteome</keyword>
<dbReference type="EMBL" id="RFLY01000007">
    <property type="protein sequence ID" value="RMH93232.1"/>
    <property type="molecule type" value="Genomic_DNA"/>
</dbReference>
<dbReference type="OrthoDB" id="5999748at2"/>
<accession>A0A3M2I228</accession>
<organism evidence="1 2">
    <name type="scientific">Solilutibacter pythonis</name>
    <dbReference type="NCBI Taxonomy" id="2483112"/>
    <lineage>
        <taxon>Bacteria</taxon>
        <taxon>Pseudomonadati</taxon>
        <taxon>Pseudomonadota</taxon>
        <taxon>Gammaproteobacteria</taxon>
        <taxon>Lysobacterales</taxon>
        <taxon>Lysobacteraceae</taxon>
        <taxon>Solilutibacter</taxon>
    </lineage>
</organism>